<feature type="transmembrane region" description="Helical" evidence="5">
    <location>
        <begin position="69"/>
        <end position="97"/>
    </location>
</feature>
<dbReference type="KEGG" id="bgm:CAL15_03020"/>
<keyword evidence="4 5" id="KW-0472">Membrane</keyword>
<dbReference type="Pfam" id="PF01699">
    <property type="entry name" value="Na_Ca_ex"/>
    <property type="match status" value="2"/>
</dbReference>
<dbReference type="GO" id="GO:0005886">
    <property type="term" value="C:plasma membrane"/>
    <property type="evidence" value="ECO:0007669"/>
    <property type="project" value="TreeGrafter"/>
</dbReference>
<feature type="domain" description="Sodium/calcium exchanger membrane region" evidence="6">
    <location>
        <begin position="178"/>
        <end position="320"/>
    </location>
</feature>
<evidence type="ECO:0000256" key="4">
    <source>
        <dbReference type="ARBA" id="ARBA00023136"/>
    </source>
</evidence>
<gene>
    <name evidence="7" type="ORF">CAL15_03020</name>
</gene>
<feature type="transmembrane region" description="Helical" evidence="5">
    <location>
        <begin position="271"/>
        <end position="294"/>
    </location>
</feature>
<comment type="subcellular location">
    <subcellularLocation>
        <location evidence="1">Membrane</location>
        <topology evidence="1">Multi-pass membrane protein</topology>
    </subcellularLocation>
</comment>
<dbReference type="InterPro" id="IPR044880">
    <property type="entry name" value="NCX_ion-bd_dom_sf"/>
</dbReference>
<evidence type="ECO:0000313" key="8">
    <source>
        <dbReference type="Proteomes" id="UP000194161"/>
    </source>
</evidence>
<dbReference type="RefSeq" id="WP_042928637.1">
    <property type="nucleotide sequence ID" value="NZ_CP021111.1"/>
</dbReference>
<feature type="transmembrane region" description="Helical" evidence="5">
    <location>
        <begin position="104"/>
        <end position="121"/>
    </location>
</feature>
<feature type="transmembrane region" description="Helical" evidence="5">
    <location>
        <begin position="178"/>
        <end position="196"/>
    </location>
</feature>
<accession>A0A1W6Z7Z5</accession>
<keyword evidence="8" id="KW-1185">Reference proteome</keyword>
<evidence type="ECO:0000256" key="5">
    <source>
        <dbReference type="SAM" id="Phobius"/>
    </source>
</evidence>
<dbReference type="STRING" id="463040.CAL15_03020"/>
<evidence type="ECO:0000313" key="7">
    <source>
        <dbReference type="EMBL" id="ARP93437.1"/>
    </source>
</evidence>
<name>A0A1W6Z7Z5_9BORD</name>
<dbReference type="InterPro" id="IPR004837">
    <property type="entry name" value="NaCa_Exmemb"/>
</dbReference>
<feature type="transmembrane region" description="Helical" evidence="5">
    <location>
        <begin position="331"/>
        <end position="353"/>
    </location>
</feature>
<feature type="transmembrane region" description="Helical" evidence="5">
    <location>
        <begin position="242"/>
        <end position="265"/>
    </location>
</feature>
<dbReference type="OrthoDB" id="9794225at2"/>
<feature type="transmembrane region" description="Helical" evidence="5">
    <location>
        <begin position="306"/>
        <end position="325"/>
    </location>
</feature>
<dbReference type="Proteomes" id="UP000194161">
    <property type="component" value="Chromosome"/>
</dbReference>
<keyword evidence="3 5" id="KW-1133">Transmembrane helix</keyword>
<organism evidence="7 8">
    <name type="scientific">Bordetella genomosp. 13</name>
    <dbReference type="NCBI Taxonomy" id="463040"/>
    <lineage>
        <taxon>Bacteria</taxon>
        <taxon>Pseudomonadati</taxon>
        <taxon>Pseudomonadota</taxon>
        <taxon>Betaproteobacteria</taxon>
        <taxon>Burkholderiales</taxon>
        <taxon>Alcaligenaceae</taxon>
        <taxon>Bordetella</taxon>
    </lineage>
</organism>
<dbReference type="EMBL" id="CP021111">
    <property type="protein sequence ID" value="ARP93437.1"/>
    <property type="molecule type" value="Genomic_DNA"/>
</dbReference>
<feature type="transmembrane region" description="Helical" evidence="5">
    <location>
        <begin position="31"/>
        <end position="49"/>
    </location>
</feature>
<dbReference type="AlphaFoldDB" id="A0A1W6Z7Z5"/>
<dbReference type="Gene3D" id="1.20.1420.30">
    <property type="entry name" value="NCX, central ion-binding region"/>
    <property type="match status" value="1"/>
</dbReference>
<dbReference type="InterPro" id="IPR004481">
    <property type="entry name" value="K/Na/Ca-exchanger"/>
</dbReference>
<evidence type="ECO:0000256" key="2">
    <source>
        <dbReference type="ARBA" id="ARBA00022692"/>
    </source>
</evidence>
<keyword evidence="2 5" id="KW-0812">Transmembrane</keyword>
<evidence type="ECO:0000256" key="1">
    <source>
        <dbReference type="ARBA" id="ARBA00004141"/>
    </source>
</evidence>
<feature type="transmembrane region" description="Helical" evidence="5">
    <location>
        <begin position="127"/>
        <end position="145"/>
    </location>
</feature>
<protein>
    <submittedName>
        <fullName evidence="7">Sodium:calcium antiporter</fullName>
    </submittedName>
</protein>
<dbReference type="PANTHER" id="PTHR10846">
    <property type="entry name" value="SODIUM/POTASSIUM/CALCIUM EXCHANGER"/>
    <property type="match status" value="1"/>
</dbReference>
<reference evidence="7 8" key="1">
    <citation type="submission" date="2017-05" db="EMBL/GenBank/DDBJ databases">
        <title>Complete and WGS of Bordetella genogroups.</title>
        <authorList>
            <person name="Spilker T."/>
            <person name="LiPuma J."/>
        </authorList>
    </citation>
    <scope>NUCLEOTIDE SEQUENCE [LARGE SCALE GENOMIC DNA]</scope>
    <source>
        <strain evidence="7 8">AU7206</strain>
    </source>
</reference>
<dbReference type="NCBIfam" id="TIGR00367">
    <property type="entry name" value="calcium/sodium antiporter"/>
    <property type="match status" value="1"/>
</dbReference>
<feature type="transmembrane region" description="Helical" evidence="5">
    <location>
        <begin position="6"/>
        <end position="24"/>
    </location>
</feature>
<sequence length="364" mass="37734">MTLTVVVFLVLGLVLLVAGAELLVRGAARLAARFGISPLVIGLTVVAFGTSSPELAVSVQSGLSGQADIAVGNIVGSNIFNVLVVLGLSALIAPLVVQQQLVRFDVPLVIGVSVLFWVMALDGRIGLFDGLLLTAGIVAYTVFAIRQSRQESPEIQAEYAREFDGGASAWIDRLPVQIVFIAAGLALLVLGATWLVDSAVAIAHAFGVSEIVIGLTIVAVGTSLPELATSLVAALRGERDIAVGNVIGSSLFNLLAIAGIAALVTPGGLDVAAALVRFDLPVMIAVALACLPIFATGHRIARWEGALFLGYYAVYVSYLILAATQHMALPAYSATMLGFVLPLTVITLIVLLARHRTLPTAAAP</sequence>
<feature type="domain" description="Sodium/calcium exchanger membrane region" evidence="6">
    <location>
        <begin position="6"/>
        <end position="145"/>
    </location>
</feature>
<dbReference type="GO" id="GO:0008273">
    <property type="term" value="F:calcium, potassium:sodium antiporter activity"/>
    <property type="evidence" value="ECO:0007669"/>
    <property type="project" value="TreeGrafter"/>
</dbReference>
<evidence type="ECO:0000256" key="3">
    <source>
        <dbReference type="ARBA" id="ARBA00022989"/>
    </source>
</evidence>
<evidence type="ECO:0000259" key="6">
    <source>
        <dbReference type="Pfam" id="PF01699"/>
    </source>
</evidence>
<dbReference type="GO" id="GO:0006874">
    <property type="term" value="P:intracellular calcium ion homeostasis"/>
    <property type="evidence" value="ECO:0007669"/>
    <property type="project" value="TreeGrafter"/>
</dbReference>
<feature type="transmembrane region" description="Helical" evidence="5">
    <location>
        <begin position="202"/>
        <end position="221"/>
    </location>
</feature>
<proteinExistence type="predicted"/>
<dbReference type="Gene3D" id="6.10.280.80">
    <property type="entry name" value="NCX, peripheral helical region"/>
    <property type="match status" value="1"/>
</dbReference>
<dbReference type="PANTHER" id="PTHR10846:SF8">
    <property type="entry name" value="INNER MEMBRANE PROTEIN YRBG"/>
    <property type="match status" value="1"/>
</dbReference>
<dbReference type="GO" id="GO:0005262">
    <property type="term" value="F:calcium channel activity"/>
    <property type="evidence" value="ECO:0007669"/>
    <property type="project" value="TreeGrafter"/>
</dbReference>